<sequence>MSDDLEETLNFNLCFTVLFGLCSNDLPTLFLLCFQRQYHPVLITPLTHPLKGMKSPDSCVKLNPQDVEITKLHNGLVIAALENYSPVAKVGIFLKAGSRYEDAGNLGISHCLRVASNMSSKKASPFKLTRAIEAVGGSLRVISTRDLMLYTVGCLRDSIDDLMEYLSAIVLAPEFRPWEVASIRDRLKVEKEIAYHQLQRRMLESLHAAAYRNTLCNSLYCPDFMLGQFTCEQLHKYVKKHFCVGQMAIVGIGMTLSQLTKAAQQLFGKASGYGQAGPKALYGGGEHREGTSEPLVHAAVVCEGEALSSQESLAFTALQQVLGVGPHVKRGSGMTSTLTQAVSKSTAQPFTASAFNVSYQDSGLFGVYTISQDEAAADLIAHNLMAMETLDALLEEMGLQILTTGTYISPISAVNQIKEISKKDVVKAAEKFASGTKSMAVCGRLTSTPFLDEL</sequence>
<dbReference type="SUPFAM" id="SSF63411">
    <property type="entry name" value="LuxS/MPP-like metallohydrolase"/>
    <property type="match status" value="2"/>
</dbReference>
<dbReference type="Proteomes" id="UP000287033">
    <property type="component" value="Unassembled WGS sequence"/>
</dbReference>
<evidence type="ECO:0000259" key="4">
    <source>
        <dbReference type="Pfam" id="PF00675"/>
    </source>
</evidence>
<feature type="domain" description="Peptidase M16 N-terminal" evidence="4">
    <location>
        <begin position="79"/>
        <end position="223"/>
    </location>
</feature>
<dbReference type="InterPro" id="IPR050361">
    <property type="entry name" value="MPP/UQCRC_Complex"/>
</dbReference>
<keyword evidence="7" id="KW-1185">Reference proteome</keyword>
<dbReference type="Pfam" id="PF05193">
    <property type="entry name" value="Peptidase_M16_C"/>
    <property type="match status" value="1"/>
</dbReference>
<dbReference type="GO" id="GO:0016020">
    <property type="term" value="C:membrane"/>
    <property type="evidence" value="ECO:0007669"/>
    <property type="project" value="UniProtKB-ARBA"/>
</dbReference>
<dbReference type="InterPro" id="IPR011765">
    <property type="entry name" value="Pept_M16_N"/>
</dbReference>
<dbReference type="PANTHER" id="PTHR11851">
    <property type="entry name" value="METALLOPROTEASE"/>
    <property type="match status" value="1"/>
</dbReference>
<evidence type="ECO:0000259" key="5">
    <source>
        <dbReference type="Pfam" id="PF05193"/>
    </source>
</evidence>
<evidence type="ECO:0000256" key="2">
    <source>
        <dbReference type="ARBA" id="ARBA00022946"/>
    </source>
</evidence>
<dbReference type="AlphaFoldDB" id="A0A401RUF3"/>
<reference evidence="6 7" key="1">
    <citation type="journal article" date="2018" name="Nat. Ecol. Evol.">
        <title>Shark genomes provide insights into elasmobranch evolution and the origin of vertebrates.</title>
        <authorList>
            <person name="Hara Y"/>
            <person name="Yamaguchi K"/>
            <person name="Onimaru K"/>
            <person name="Kadota M"/>
            <person name="Koyanagi M"/>
            <person name="Keeley SD"/>
            <person name="Tatsumi K"/>
            <person name="Tanaka K"/>
            <person name="Motone F"/>
            <person name="Kageyama Y"/>
            <person name="Nozu R"/>
            <person name="Adachi N"/>
            <person name="Nishimura O"/>
            <person name="Nakagawa R"/>
            <person name="Tanegashima C"/>
            <person name="Kiyatake I"/>
            <person name="Matsumoto R"/>
            <person name="Murakumo K"/>
            <person name="Nishida K"/>
            <person name="Terakita A"/>
            <person name="Kuratani S"/>
            <person name="Sato K"/>
            <person name="Hyodo S Kuraku.S."/>
        </authorList>
    </citation>
    <scope>NUCLEOTIDE SEQUENCE [LARGE SCALE GENOMIC DNA]</scope>
</reference>
<evidence type="ECO:0000313" key="7">
    <source>
        <dbReference type="Proteomes" id="UP000287033"/>
    </source>
</evidence>
<dbReference type="Gene3D" id="3.30.830.10">
    <property type="entry name" value="Metalloenzyme, LuxS/M16 peptidase-like"/>
    <property type="match status" value="3"/>
</dbReference>
<accession>A0A401RUF3</accession>
<organism evidence="6 7">
    <name type="scientific">Chiloscyllium punctatum</name>
    <name type="common">Brownbanded bambooshark</name>
    <name type="synonym">Hemiscyllium punctatum</name>
    <dbReference type="NCBI Taxonomy" id="137246"/>
    <lineage>
        <taxon>Eukaryota</taxon>
        <taxon>Metazoa</taxon>
        <taxon>Chordata</taxon>
        <taxon>Craniata</taxon>
        <taxon>Vertebrata</taxon>
        <taxon>Chondrichthyes</taxon>
        <taxon>Elasmobranchii</taxon>
        <taxon>Galeomorphii</taxon>
        <taxon>Galeoidea</taxon>
        <taxon>Orectolobiformes</taxon>
        <taxon>Hemiscylliidae</taxon>
        <taxon>Chiloscyllium</taxon>
    </lineage>
</organism>
<dbReference type="EMBL" id="BEZZ01002474">
    <property type="protein sequence ID" value="GCC21789.1"/>
    <property type="molecule type" value="Genomic_DNA"/>
</dbReference>
<dbReference type="GO" id="GO:0005739">
    <property type="term" value="C:mitochondrion"/>
    <property type="evidence" value="ECO:0007669"/>
    <property type="project" value="UniProtKB-SubCell"/>
</dbReference>
<comment type="caution">
    <text evidence="6">The sequence shown here is derived from an EMBL/GenBank/DDBJ whole genome shotgun (WGS) entry which is preliminary data.</text>
</comment>
<protein>
    <recommendedName>
        <fullName evidence="8">Peptidase M16 N-terminal domain-containing protein</fullName>
    </recommendedName>
</protein>
<gene>
    <name evidence="6" type="ORF">chiPu_0020264</name>
</gene>
<evidence type="ECO:0008006" key="8">
    <source>
        <dbReference type="Google" id="ProtNLM"/>
    </source>
</evidence>
<proteinExistence type="predicted"/>
<feature type="domain" description="Peptidase M16 C-terminal" evidence="5">
    <location>
        <begin position="229"/>
        <end position="381"/>
    </location>
</feature>
<dbReference type="InterPro" id="IPR007863">
    <property type="entry name" value="Peptidase_M16_C"/>
</dbReference>
<keyword evidence="2" id="KW-0809">Transit peptide</keyword>
<dbReference type="FunFam" id="3.30.830.10:FF:000021">
    <property type="entry name" value="Cytochrome b-c1 complex subunit 2"/>
    <property type="match status" value="1"/>
</dbReference>
<dbReference type="OrthoDB" id="6369905at2759"/>
<dbReference type="InterPro" id="IPR011249">
    <property type="entry name" value="Metalloenz_LuxS/M16"/>
</dbReference>
<dbReference type="PANTHER" id="PTHR11851:SF226">
    <property type="entry name" value="CYTOCHROME B-C1 COMPLEX SUBUNIT 2, MITOCHONDRIAL"/>
    <property type="match status" value="1"/>
</dbReference>
<evidence type="ECO:0000256" key="1">
    <source>
        <dbReference type="ARBA" id="ARBA00004173"/>
    </source>
</evidence>
<keyword evidence="3" id="KW-0496">Mitochondrion</keyword>
<comment type="subcellular location">
    <subcellularLocation>
        <location evidence="1">Mitochondrion</location>
    </subcellularLocation>
</comment>
<dbReference type="OMA" id="NATMRMA"/>
<name>A0A401RUF3_CHIPU</name>
<dbReference type="GO" id="GO:0046872">
    <property type="term" value="F:metal ion binding"/>
    <property type="evidence" value="ECO:0007669"/>
    <property type="project" value="InterPro"/>
</dbReference>
<dbReference type="Pfam" id="PF00675">
    <property type="entry name" value="Peptidase_M16"/>
    <property type="match status" value="1"/>
</dbReference>
<evidence type="ECO:0000256" key="3">
    <source>
        <dbReference type="ARBA" id="ARBA00023128"/>
    </source>
</evidence>
<dbReference type="STRING" id="137246.A0A401RUF3"/>
<evidence type="ECO:0000313" key="6">
    <source>
        <dbReference type="EMBL" id="GCC21789.1"/>
    </source>
</evidence>